<evidence type="ECO:0000256" key="6">
    <source>
        <dbReference type="SAM" id="MobiDB-lite"/>
    </source>
</evidence>
<evidence type="ECO:0000313" key="7">
    <source>
        <dbReference type="EMBL" id="AQZ96245.1"/>
    </source>
</evidence>
<keyword evidence="4" id="KW-0560">Oxidoreductase</keyword>
<evidence type="ECO:0000256" key="2">
    <source>
        <dbReference type="ARBA" id="ARBA00022630"/>
    </source>
</evidence>
<feature type="region of interest" description="Disordered" evidence="6">
    <location>
        <begin position="255"/>
        <end position="276"/>
    </location>
</feature>
<dbReference type="Gene3D" id="3.20.20.70">
    <property type="entry name" value="Aldolase class I"/>
    <property type="match status" value="1"/>
</dbReference>
<keyword evidence="5 7" id="KW-0503">Monooxygenase</keyword>
<organism evidence="7 8">
    <name type="scientific">Halopseudomonas phragmitis</name>
    <dbReference type="NCBI Taxonomy" id="1931241"/>
    <lineage>
        <taxon>Bacteria</taxon>
        <taxon>Pseudomonadati</taxon>
        <taxon>Pseudomonadota</taxon>
        <taxon>Gammaproteobacteria</taxon>
        <taxon>Pseudomonadales</taxon>
        <taxon>Pseudomonadaceae</taxon>
        <taxon>Halopseudomonas</taxon>
    </lineage>
</organism>
<dbReference type="Proteomes" id="UP000243488">
    <property type="component" value="Chromosome"/>
</dbReference>
<evidence type="ECO:0000256" key="3">
    <source>
        <dbReference type="ARBA" id="ARBA00022643"/>
    </source>
</evidence>
<dbReference type="AlphaFoldDB" id="A0A1V0B8I4"/>
<keyword evidence="2" id="KW-0285">Flavoprotein</keyword>
<dbReference type="SUPFAM" id="SSF51412">
    <property type="entry name" value="Inosine monophosphate dehydrogenase (IMPDH)"/>
    <property type="match status" value="1"/>
</dbReference>
<keyword evidence="8" id="KW-1185">Reference proteome</keyword>
<proteinExistence type="inferred from homology"/>
<comment type="similarity">
    <text evidence="1">Belongs to the nitronate monooxygenase family. NMO class I subfamily.</text>
</comment>
<keyword evidence="3" id="KW-0288">FMN</keyword>
<gene>
    <name evidence="7" type="ORF">BVH74_16460</name>
</gene>
<dbReference type="KEGG" id="ppha:BVH74_16460"/>
<accession>A0A1V0B8I4</accession>
<evidence type="ECO:0000256" key="5">
    <source>
        <dbReference type="ARBA" id="ARBA00023033"/>
    </source>
</evidence>
<evidence type="ECO:0000313" key="8">
    <source>
        <dbReference type="Proteomes" id="UP000243488"/>
    </source>
</evidence>
<sequence>MALPAILQNLSLPAVCSPLFIISNPDLVIAQCKAGVVGSFPALNARPGPVLEEWLERITRELDEYNAQNPDKPAAPFAVNQIVHKSNDRLEHDLALCEKYKVPIIITSLGAREDLNQRVHAYGGIVLHDIINNKFAKKAIEKGADGLIAVAAGAGGHAGTQSPFALIQEIREWFDGPLLLSGSIANGNAVLAAQAAGADLAYIGSAFIATEEAHADQAYKDMIVASSAEDIVYSNLFTGVHGNYLRQSIVNSGLDPESLPESDPSKMSFGSGGSSKSKAWRDIWGAGQGVGAVKEVVPAAQLVERLKREYQAARERLAL</sequence>
<feature type="compositionally biased region" description="Low complexity" evidence="6">
    <location>
        <begin position="265"/>
        <end position="276"/>
    </location>
</feature>
<dbReference type="RefSeq" id="WP_080051153.1">
    <property type="nucleotide sequence ID" value="NZ_CP020100.1"/>
</dbReference>
<dbReference type="InterPro" id="IPR013785">
    <property type="entry name" value="Aldolase_TIM"/>
</dbReference>
<dbReference type="PANTHER" id="PTHR42747:SF4">
    <property type="entry name" value="BLR1330 PROTEIN"/>
    <property type="match status" value="1"/>
</dbReference>
<dbReference type="Pfam" id="PF03060">
    <property type="entry name" value="NMO"/>
    <property type="match status" value="1"/>
</dbReference>
<dbReference type="CDD" id="cd04730">
    <property type="entry name" value="NPD_like"/>
    <property type="match status" value="1"/>
</dbReference>
<evidence type="ECO:0000256" key="4">
    <source>
        <dbReference type="ARBA" id="ARBA00023002"/>
    </source>
</evidence>
<dbReference type="STRING" id="1931241.BVH74_16460"/>
<dbReference type="PANTHER" id="PTHR42747">
    <property type="entry name" value="NITRONATE MONOOXYGENASE-RELATED"/>
    <property type="match status" value="1"/>
</dbReference>
<evidence type="ECO:0000256" key="1">
    <source>
        <dbReference type="ARBA" id="ARBA00009881"/>
    </source>
</evidence>
<name>A0A1V0B8I4_9GAMM</name>
<dbReference type="InterPro" id="IPR004136">
    <property type="entry name" value="NMO"/>
</dbReference>
<protein>
    <submittedName>
        <fullName evidence="7">Nitronate monooxygenase</fullName>
    </submittedName>
</protein>
<dbReference type="GO" id="GO:0018580">
    <property type="term" value="F:nitronate monooxygenase activity"/>
    <property type="evidence" value="ECO:0007669"/>
    <property type="project" value="InterPro"/>
</dbReference>
<dbReference type="FunFam" id="3.20.20.70:FF:000210">
    <property type="entry name" value="2-nitropropane dioxygenase"/>
    <property type="match status" value="1"/>
</dbReference>
<dbReference type="EMBL" id="CP020100">
    <property type="protein sequence ID" value="AQZ96245.1"/>
    <property type="molecule type" value="Genomic_DNA"/>
</dbReference>
<reference evidence="7 8" key="1">
    <citation type="submission" date="2017-03" db="EMBL/GenBank/DDBJ databases">
        <title>Complete genome sequence of the novel DNRA strain Pseudomonas sp. S-6-2 isolated from Chinese polluted river sediment. Journal of Biotechnology.</title>
        <authorList>
            <person name="Li J."/>
            <person name="Xiang F."/>
            <person name="Wang L."/>
            <person name="Xi L."/>
            <person name="Liu J."/>
        </authorList>
    </citation>
    <scope>NUCLEOTIDE SEQUENCE [LARGE SCALE GENOMIC DNA]</scope>
    <source>
        <strain evidence="7 8">S-6-2</strain>
    </source>
</reference>